<evidence type="ECO:0000256" key="12">
    <source>
        <dbReference type="RuleBase" id="RU362085"/>
    </source>
</evidence>
<dbReference type="CDD" id="cd00984">
    <property type="entry name" value="DnaB_C"/>
    <property type="match status" value="1"/>
</dbReference>
<dbReference type="GO" id="GO:0005829">
    <property type="term" value="C:cytosol"/>
    <property type="evidence" value="ECO:0007669"/>
    <property type="project" value="TreeGrafter"/>
</dbReference>
<dbReference type="KEGG" id="bmet:BMMGA3_16640"/>
<comment type="similarity">
    <text evidence="1 12">Belongs to the helicase family. DnaB subfamily.</text>
</comment>
<proteinExistence type="inferred from homology"/>
<dbReference type="GO" id="GO:1990077">
    <property type="term" value="C:primosome complex"/>
    <property type="evidence" value="ECO:0007669"/>
    <property type="project" value="UniProtKB-UniRule"/>
</dbReference>
<keyword evidence="15" id="KW-1185">Reference proteome</keyword>
<evidence type="ECO:0000256" key="7">
    <source>
        <dbReference type="ARBA" id="ARBA00022840"/>
    </source>
</evidence>
<dbReference type="InterPro" id="IPR007693">
    <property type="entry name" value="DNA_helicase_DnaB-like_N"/>
</dbReference>
<keyword evidence="8 12" id="KW-0238">DNA-binding</keyword>
<dbReference type="Proteomes" id="UP000027602">
    <property type="component" value="Chromosome"/>
</dbReference>
<protein>
    <recommendedName>
        <fullName evidence="11 12">Replicative DNA helicase</fullName>
        <ecNumber evidence="11 12">5.6.2.3</ecNumber>
    </recommendedName>
</protein>
<accession>I3EBX7</accession>
<dbReference type="Pfam" id="PF00772">
    <property type="entry name" value="DnaB"/>
    <property type="match status" value="1"/>
</dbReference>
<comment type="function">
    <text evidence="12">The main replicative DNA helicase, it participates in initiation and elongation during chromosome replication. Travels ahead of the DNA replisome, separating dsDNA into templates for DNA synthesis. A processive ATP-dependent 5'-3' DNA helicase it has DNA-dependent ATPase activity.</text>
</comment>
<keyword evidence="7 12" id="KW-0067">ATP-binding</keyword>
<dbReference type="PANTHER" id="PTHR30153">
    <property type="entry name" value="REPLICATIVE DNA HELICASE DNAB"/>
    <property type="match status" value="1"/>
</dbReference>
<evidence type="ECO:0000256" key="9">
    <source>
        <dbReference type="ARBA" id="ARBA00023235"/>
    </source>
</evidence>
<gene>
    <name evidence="14" type="primary">dnaC</name>
    <name evidence="14" type="ORF">BMMGA3_16640</name>
</gene>
<dbReference type="SUPFAM" id="SSF52540">
    <property type="entry name" value="P-loop containing nucleoside triphosphate hydrolases"/>
    <property type="match status" value="1"/>
</dbReference>
<dbReference type="NCBIfam" id="TIGR00665">
    <property type="entry name" value="DnaB"/>
    <property type="match status" value="1"/>
</dbReference>
<dbReference type="InterPro" id="IPR027417">
    <property type="entry name" value="P-loop_NTPase"/>
</dbReference>
<feature type="domain" description="SF4 helicase" evidence="13">
    <location>
        <begin position="179"/>
        <end position="445"/>
    </location>
</feature>
<evidence type="ECO:0000256" key="11">
    <source>
        <dbReference type="NCBIfam" id="TIGR00665"/>
    </source>
</evidence>
<dbReference type="HOGENOM" id="CLU_005373_0_0_9"/>
<name>I3EBX7_BACMM</name>
<evidence type="ECO:0000256" key="6">
    <source>
        <dbReference type="ARBA" id="ARBA00022806"/>
    </source>
</evidence>
<evidence type="ECO:0000256" key="10">
    <source>
        <dbReference type="ARBA" id="ARBA00048954"/>
    </source>
</evidence>
<keyword evidence="9" id="KW-0413">Isomerase</keyword>
<keyword evidence="5 12" id="KW-0378">Hydrolase</keyword>
<dbReference type="FunFam" id="1.10.860.10:FF:000001">
    <property type="entry name" value="Replicative DNA helicase"/>
    <property type="match status" value="1"/>
</dbReference>
<dbReference type="Gene3D" id="1.10.860.10">
    <property type="entry name" value="DNAb Helicase, Chain A"/>
    <property type="match status" value="1"/>
</dbReference>
<dbReference type="GO" id="GO:0016887">
    <property type="term" value="F:ATP hydrolysis activity"/>
    <property type="evidence" value="ECO:0007669"/>
    <property type="project" value="RHEA"/>
</dbReference>
<evidence type="ECO:0000256" key="1">
    <source>
        <dbReference type="ARBA" id="ARBA00008428"/>
    </source>
</evidence>
<comment type="catalytic activity">
    <reaction evidence="10 12">
        <text>ATP + H2O = ADP + phosphate + H(+)</text>
        <dbReference type="Rhea" id="RHEA:13065"/>
        <dbReference type="ChEBI" id="CHEBI:15377"/>
        <dbReference type="ChEBI" id="CHEBI:15378"/>
        <dbReference type="ChEBI" id="CHEBI:30616"/>
        <dbReference type="ChEBI" id="CHEBI:43474"/>
        <dbReference type="ChEBI" id="CHEBI:456216"/>
        <dbReference type="EC" id="5.6.2.3"/>
    </reaction>
</comment>
<dbReference type="GO" id="GO:0003677">
    <property type="term" value="F:DNA binding"/>
    <property type="evidence" value="ECO:0007669"/>
    <property type="project" value="UniProtKB-UniRule"/>
</dbReference>
<dbReference type="PANTHER" id="PTHR30153:SF2">
    <property type="entry name" value="REPLICATIVE DNA HELICASE"/>
    <property type="match status" value="1"/>
</dbReference>
<evidence type="ECO:0000259" key="13">
    <source>
        <dbReference type="PROSITE" id="PS51199"/>
    </source>
</evidence>
<dbReference type="RefSeq" id="WP_003347045.1">
    <property type="nucleotide sequence ID" value="NZ_ADWW01000001.1"/>
</dbReference>
<dbReference type="GO" id="GO:0043139">
    <property type="term" value="F:5'-3' DNA helicase activity"/>
    <property type="evidence" value="ECO:0007669"/>
    <property type="project" value="UniProtKB-EC"/>
</dbReference>
<keyword evidence="2 12" id="KW-0639">Primosome</keyword>
<evidence type="ECO:0000313" key="14">
    <source>
        <dbReference type="EMBL" id="AIE61677.1"/>
    </source>
</evidence>
<dbReference type="InterPro" id="IPR007692">
    <property type="entry name" value="DNA_helicase_DnaB"/>
</dbReference>
<dbReference type="Gene3D" id="3.40.50.300">
    <property type="entry name" value="P-loop containing nucleotide triphosphate hydrolases"/>
    <property type="match status" value="1"/>
</dbReference>
<keyword evidence="6 12" id="KW-0347">Helicase</keyword>
<keyword evidence="3 12" id="KW-0235">DNA replication</keyword>
<dbReference type="InterPro" id="IPR007694">
    <property type="entry name" value="DNA_helicase_DnaB-like_C"/>
</dbReference>
<dbReference type="SUPFAM" id="SSF48024">
    <property type="entry name" value="N-terminal domain of DnaB helicase"/>
    <property type="match status" value="1"/>
</dbReference>
<evidence type="ECO:0000256" key="5">
    <source>
        <dbReference type="ARBA" id="ARBA00022801"/>
    </source>
</evidence>
<dbReference type="EC" id="5.6.2.3" evidence="11 12"/>
<dbReference type="Pfam" id="PF03796">
    <property type="entry name" value="DnaB_C"/>
    <property type="match status" value="1"/>
</dbReference>
<evidence type="ECO:0000256" key="2">
    <source>
        <dbReference type="ARBA" id="ARBA00022515"/>
    </source>
</evidence>
<reference evidence="14 15" key="1">
    <citation type="journal article" date="2015" name="BMC Genomics">
        <title>Transcriptome analysis of thermophilic methylotrophic Bacillus methanolicus MGA3 using RNA-sequencing provides detailed insights into its previously uncharted transcriptional landscape.</title>
        <authorList>
            <person name="Irla M."/>
            <person name="Neshat A."/>
            <person name="Brautaset T."/>
            <person name="Ruckert C."/>
            <person name="Kalinowski J."/>
            <person name="Wendisch V.F."/>
        </authorList>
    </citation>
    <scope>NUCLEOTIDE SEQUENCE [LARGE SCALE GENOMIC DNA]</scope>
    <source>
        <strain evidence="15">MGA3 / ATCC 53907</strain>
    </source>
</reference>
<dbReference type="EMBL" id="CP007739">
    <property type="protein sequence ID" value="AIE61677.1"/>
    <property type="molecule type" value="Genomic_DNA"/>
</dbReference>
<dbReference type="eggNOG" id="COG0305">
    <property type="taxonomic scope" value="Bacteria"/>
</dbReference>
<dbReference type="InterPro" id="IPR036185">
    <property type="entry name" value="DNA_heli_DnaB-like_N_sf"/>
</dbReference>
<sequence>MNDLFADRLPPQNIEAEQAVLGAIFLEPSSLTIASEILIPEDFYRASHQKIFNVMLKLSDQGKAVDLITVTEELAAANILEDTGGVSYLSELAASVPTAANIEYYARIVEEKSLLRRLIRTATAIAQDGYTREDEVDAVLEEAEKRILEVAQRKNAGTFHNIKDVLVRTYDNIEMLHNRKGDITGLETGFRELDKMTAGFQRNDLIIVAARPSVGKTAFALNIAQNVATKTGENIAIFSLEMGAEQLVMRMLCAEGNINSQRLRTGTLTDEDWGKLTMAMGSLSNAGIFIDDTPGIRISEIRSKCRRLKQEHGLGMVVIDYLQLIQGSGRPGENRQQEVSEISRSLKELARELEVPVIALSQLSRGVEQRQDKRPMMSDIRESGSIEQDADIVAFLYRDDYYNKESENKDIIEIIIAKQRNGPVGTVELAFIKEYNKFVNLERRFDESMIPPGA</sequence>
<evidence type="ECO:0000256" key="4">
    <source>
        <dbReference type="ARBA" id="ARBA00022741"/>
    </source>
</evidence>
<evidence type="ECO:0000256" key="8">
    <source>
        <dbReference type="ARBA" id="ARBA00023125"/>
    </source>
</evidence>
<dbReference type="STRING" id="796606.BMMGA3_16640"/>
<dbReference type="GO" id="GO:0006269">
    <property type="term" value="P:DNA replication, synthesis of primer"/>
    <property type="evidence" value="ECO:0007669"/>
    <property type="project" value="UniProtKB-UniRule"/>
</dbReference>
<dbReference type="InterPro" id="IPR016136">
    <property type="entry name" value="DNA_helicase_N/primase_C"/>
</dbReference>
<dbReference type="GO" id="GO:0042802">
    <property type="term" value="F:identical protein binding"/>
    <property type="evidence" value="ECO:0007669"/>
    <property type="project" value="UniProtKB-ARBA"/>
</dbReference>
<dbReference type="PROSITE" id="PS51199">
    <property type="entry name" value="SF4_HELICASE"/>
    <property type="match status" value="1"/>
</dbReference>
<evidence type="ECO:0000256" key="3">
    <source>
        <dbReference type="ARBA" id="ARBA00022705"/>
    </source>
</evidence>
<keyword evidence="4 12" id="KW-0547">Nucleotide-binding</keyword>
<dbReference type="FunFam" id="3.40.50.300:FF:000076">
    <property type="entry name" value="Replicative DNA helicase"/>
    <property type="match status" value="1"/>
</dbReference>
<organism evidence="14 15">
    <name type="scientific">Bacillus methanolicus (strain MGA3 / ATCC 53907)</name>
    <dbReference type="NCBI Taxonomy" id="796606"/>
    <lineage>
        <taxon>Bacteria</taxon>
        <taxon>Bacillati</taxon>
        <taxon>Bacillota</taxon>
        <taxon>Bacilli</taxon>
        <taxon>Bacillales</taxon>
        <taxon>Bacillaceae</taxon>
        <taxon>Bacillus</taxon>
    </lineage>
</organism>
<dbReference type="GO" id="GO:0005524">
    <property type="term" value="F:ATP binding"/>
    <property type="evidence" value="ECO:0007669"/>
    <property type="project" value="UniProtKB-UniRule"/>
</dbReference>
<dbReference type="AlphaFoldDB" id="I3EBX7"/>
<dbReference type="OrthoDB" id="9773982at2"/>
<evidence type="ECO:0000313" key="15">
    <source>
        <dbReference type="Proteomes" id="UP000027602"/>
    </source>
</evidence>
<dbReference type="NCBIfam" id="NF004384">
    <property type="entry name" value="PRK05748.1"/>
    <property type="match status" value="1"/>
</dbReference>